<reference evidence="1" key="1">
    <citation type="submission" date="2020-10" db="EMBL/GenBank/DDBJ databases">
        <authorList>
            <person name="Gilroy R."/>
        </authorList>
    </citation>
    <scope>NUCLEOTIDE SEQUENCE</scope>
    <source>
        <strain evidence="1">CHK184-20233</strain>
    </source>
</reference>
<organism evidence="1 2">
    <name type="scientific">Candidatus Onthousia excrementipullorum</name>
    <dbReference type="NCBI Taxonomy" id="2840884"/>
    <lineage>
        <taxon>Bacteria</taxon>
        <taxon>Bacillati</taxon>
        <taxon>Bacillota</taxon>
        <taxon>Bacilli</taxon>
        <taxon>Candidatus Onthousia</taxon>
    </lineage>
</organism>
<protein>
    <submittedName>
        <fullName evidence="1">Uncharacterized protein</fullName>
    </submittedName>
</protein>
<evidence type="ECO:0000313" key="1">
    <source>
        <dbReference type="EMBL" id="HIR59118.1"/>
    </source>
</evidence>
<dbReference type="EMBL" id="DVHC01000037">
    <property type="protein sequence ID" value="HIR59118.1"/>
    <property type="molecule type" value="Genomic_DNA"/>
</dbReference>
<name>A0A9D1DUF1_9FIRM</name>
<accession>A0A9D1DUF1</accession>
<sequence>MTTYKKIIDTLIKEEIATEFYRFQGSNSFEYFNIKSNKFDDSKHYIYFSGTRNHHYYFTIRRIRQQLNKVVLNDTPYNISNKELKNEESFKKITNIVLNQENIKNLKSISLIIDKNYYKLLKENSVYNMVKKQSPYLIERVDRKLYGGGYGVSNAWLDLLNDLTLFSSCIRITSIDILNILKNMRREKKLASPYLISNILDTKERTYRMSDNLYNDFHKYNIMNDLETIYEQKMYSEDSSFGRNPSTNIRDILTSYQKTREKILRLADNSYHKY</sequence>
<dbReference type="Proteomes" id="UP000824232">
    <property type="component" value="Unassembled WGS sequence"/>
</dbReference>
<gene>
    <name evidence="1" type="ORF">IAB38_03625</name>
</gene>
<dbReference type="AlphaFoldDB" id="A0A9D1DUF1"/>
<reference evidence="1" key="2">
    <citation type="journal article" date="2021" name="PeerJ">
        <title>Extensive microbial diversity within the chicken gut microbiome revealed by metagenomics and culture.</title>
        <authorList>
            <person name="Gilroy R."/>
            <person name="Ravi A."/>
            <person name="Getino M."/>
            <person name="Pursley I."/>
            <person name="Horton D.L."/>
            <person name="Alikhan N.F."/>
            <person name="Baker D."/>
            <person name="Gharbi K."/>
            <person name="Hall N."/>
            <person name="Watson M."/>
            <person name="Adriaenssens E.M."/>
            <person name="Foster-Nyarko E."/>
            <person name="Jarju S."/>
            <person name="Secka A."/>
            <person name="Antonio M."/>
            <person name="Oren A."/>
            <person name="Chaudhuri R.R."/>
            <person name="La Ragione R."/>
            <person name="Hildebrand F."/>
            <person name="Pallen M.J."/>
        </authorList>
    </citation>
    <scope>NUCLEOTIDE SEQUENCE</scope>
    <source>
        <strain evidence="1">CHK184-20233</strain>
    </source>
</reference>
<proteinExistence type="predicted"/>
<evidence type="ECO:0000313" key="2">
    <source>
        <dbReference type="Proteomes" id="UP000824232"/>
    </source>
</evidence>
<comment type="caution">
    <text evidence="1">The sequence shown here is derived from an EMBL/GenBank/DDBJ whole genome shotgun (WGS) entry which is preliminary data.</text>
</comment>